<dbReference type="EMBL" id="BAAAZP010000019">
    <property type="protein sequence ID" value="GAA3651629.1"/>
    <property type="molecule type" value="Genomic_DNA"/>
</dbReference>
<protein>
    <submittedName>
        <fullName evidence="2">Uncharacterized protein</fullName>
    </submittedName>
</protein>
<proteinExistence type="predicted"/>
<evidence type="ECO:0000313" key="2">
    <source>
        <dbReference type="EMBL" id="GAA3651629.1"/>
    </source>
</evidence>
<gene>
    <name evidence="2" type="ORF">GCM10022224_013140</name>
</gene>
<organism evidence="2 3">
    <name type="scientific">Nonomuraea antimicrobica</name>
    <dbReference type="NCBI Taxonomy" id="561173"/>
    <lineage>
        <taxon>Bacteria</taxon>
        <taxon>Bacillati</taxon>
        <taxon>Actinomycetota</taxon>
        <taxon>Actinomycetes</taxon>
        <taxon>Streptosporangiales</taxon>
        <taxon>Streptosporangiaceae</taxon>
        <taxon>Nonomuraea</taxon>
    </lineage>
</organism>
<evidence type="ECO:0000313" key="3">
    <source>
        <dbReference type="Proteomes" id="UP001500902"/>
    </source>
</evidence>
<name>A0ABP7B8H4_9ACTN</name>
<feature type="region of interest" description="Disordered" evidence="1">
    <location>
        <begin position="1"/>
        <end position="21"/>
    </location>
</feature>
<keyword evidence="3" id="KW-1185">Reference proteome</keyword>
<comment type="caution">
    <text evidence="2">The sequence shown here is derived from an EMBL/GenBank/DDBJ whole genome shotgun (WGS) entry which is preliminary data.</text>
</comment>
<reference evidence="3" key="1">
    <citation type="journal article" date="2019" name="Int. J. Syst. Evol. Microbiol.">
        <title>The Global Catalogue of Microorganisms (GCM) 10K type strain sequencing project: providing services to taxonomists for standard genome sequencing and annotation.</title>
        <authorList>
            <consortium name="The Broad Institute Genomics Platform"/>
            <consortium name="The Broad Institute Genome Sequencing Center for Infectious Disease"/>
            <person name="Wu L."/>
            <person name="Ma J."/>
        </authorList>
    </citation>
    <scope>NUCLEOTIDE SEQUENCE [LARGE SCALE GENOMIC DNA]</scope>
    <source>
        <strain evidence="3">JCM 16904</strain>
    </source>
</reference>
<evidence type="ECO:0000256" key="1">
    <source>
        <dbReference type="SAM" id="MobiDB-lite"/>
    </source>
</evidence>
<sequence>MPTAPSITATEAAGVAPRRDGVARTAARTVAAGGAGLPVSSSRLDGPAAR</sequence>
<accession>A0ABP7B8H4</accession>
<dbReference type="RefSeq" id="WP_344874007.1">
    <property type="nucleotide sequence ID" value="NZ_BAAAZP010000019.1"/>
</dbReference>
<dbReference type="Proteomes" id="UP001500902">
    <property type="component" value="Unassembled WGS sequence"/>
</dbReference>